<evidence type="ECO:0000313" key="1">
    <source>
        <dbReference type="EMBL" id="KAL2051067.1"/>
    </source>
</evidence>
<sequence length="69" mass="7937">MAEEMNTGDYIDFEALQNLKEEDLGRLHNDPARFWDVMVKEEHRNSVAKPTILEISDVRLGIASHYCSS</sequence>
<gene>
    <name evidence="1" type="ORF">ABVK25_008661</name>
</gene>
<dbReference type="Proteomes" id="UP001590951">
    <property type="component" value="Unassembled WGS sequence"/>
</dbReference>
<comment type="caution">
    <text evidence="1">The sequence shown here is derived from an EMBL/GenBank/DDBJ whole genome shotgun (WGS) entry which is preliminary data.</text>
</comment>
<accession>A0ABR4AZI4</accession>
<evidence type="ECO:0000313" key="2">
    <source>
        <dbReference type="Proteomes" id="UP001590951"/>
    </source>
</evidence>
<reference evidence="1 2" key="1">
    <citation type="submission" date="2024-09" db="EMBL/GenBank/DDBJ databases">
        <title>Rethinking Asexuality: The Enigmatic Case of Functional Sexual Genes in Lepraria (Stereocaulaceae).</title>
        <authorList>
            <person name="Doellman M."/>
            <person name="Sun Y."/>
            <person name="Barcenas-Pena A."/>
            <person name="Lumbsch H.T."/>
            <person name="Grewe F."/>
        </authorList>
    </citation>
    <scope>NUCLEOTIDE SEQUENCE [LARGE SCALE GENOMIC DNA]</scope>
    <source>
        <strain evidence="1 2">Grewe 0041</strain>
    </source>
</reference>
<protein>
    <submittedName>
        <fullName evidence="1">Uncharacterized protein</fullName>
    </submittedName>
</protein>
<name>A0ABR4AZI4_9LECA</name>
<proteinExistence type="predicted"/>
<dbReference type="EMBL" id="JBHFEH010000039">
    <property type="protein sequence ID" value="KAL2051067.1"/>
    <property type="molecule type" value="Genomic_DNA"/>
</dbReference>
<keyword evidence="2" id="KW-1185">Reference proteome</keyword>
<organism evidence="1 2">
    <name type="scientific">Lepraria finkii</name>
    <dbReference type="NCBI Taxonomy" id="1340010"/>
    <lineage>
        <taxon>Eukaryota</taxon>
        <taxon>Fungi</taxon>
        <taxon>Dikarya</taxon>
        <taxon>Ascomycota</taxon>
        <taxon>Pezizomycotina</taxon>
        <taxon>Lecanoromycetes</taxon>
        <taxon>OSLEUM clade</taxon>
        <taxon>Lecanoromycetidae</taxon>
        <taxon>Lecanorales</taxon>
        <taxon>Lecanorineae</taxon>
        <taxon>Stereocaulaceae</taxon>
        <taxon>Lepraria</taxon>
    </lineage>
</organism>